<dbReference type="OrthoDB" id="5464621at2"/>
<dbReference type="InterPro" id="IPR011010">
    <property type="entry name" value="DNA_brk_join_enz"/>
</dbReference>
<dbReference type="EMBL" id="BAND01000272">
    <property type="protein sequence ID" value="GAJ30746.1"/>
    <property type="molecule type" value="Genomic_DNA"/>
</dbReference>
<dbReference type="GO" id="GO:0015074">
    <property type="term" value="P:DNA integration"/>
    <property type="evidence" value="ECO:0007669"/>
    <property type="project" value="UniProtKB-KW"/>
</dbReference>
<comment type="caution">
    <text evidence="5">The sequence shown here is derived from an EMBL/GenBank/DDBJ whole genome shotgun (WGS) entry which is preliminary data.</text>
</comment>
<keyword evidence="6" id="KW-1185">Reference proteome</keyword>
<dbReference type="InterPro" id="IPR013762">
    <property type="entry name" value="Integrase-like_cat_sf"/>
</dbReference>
<dbReference type="PANTHER" id="PTHR30349:SF81">
    <property type="entry name" value="TYROSINE RECOMBINASE XERC"/>
    <property type="match status" value="1"/>
</dbReference>
<reference evidence="5 6" key="2">
    <citation type="journal article" date="2014" name="FEMS Microbiol. Lett.">
        <title>Draft genomic DNA sequence of the facultatively methylotrophic bacterium Acidomonas methanolica type strain MB58.</title>
        <authorList>
            <person name="Higashiura N."/>
            <person name="Hadano H."/>
            <person name="Hirakawa H."/>
            <person name="Matsutani M."/>
            <person name="Takabe S."/>
            <person name="Matsushita K."/>
            <person name="Azuma Y."/>
        </authorList>
    </citation>
    <scope>NUCLEOTIDE SEQUENCE [LARGE SCALE GENOMIC DNA]</scope>
    <source>
        <strain evidence="5 6">MB58</strain>
    </source>
</reference>
<reference evidence="6" key="1">
    <citation type="journal article" date="2014" name="FEMS Microbiol. Lett.">
        <title>Draft Genomic DNA Sequence of the Facultatively Methylotrophic Bacterium Acidomonas methanolica type strain MB58.</title>
        <authorList>
            <person name="Higashiura N."/>
            <person name="Hadano H."/>
            <person name="Hirakawa H."/>
            <person name="Matsutani M."/>
            <person name="Takabe S."/>
            <person name="Matsushita K."/>
            <person name="Azuma Y."/>
        </authorList>
    </citation>
    <scope>NUCLEOTIDE SEQUENCE [LARGE SCALE GENOMIC DNA]</scope>
    <source>
        <strain evidence="6">MB58</strain>
    </source>
</reference>
<dbReference type="Pfam" id="PF00589">
    <property type="entry name" value="Phage_integrase"/>
    <property type="match status" value="1"/>
</dbReference>
<evidence type="ECO:0000256" key="2">
    <source>
        <dbReference type="ARBA" id="ARBA00022908"/>
    </source>
</evidence>
<dbReference type="SUPFAM" id="SSF56349">
    <property type="entry name" value="DNA breaking-rejoining enzymes"/>
    <property type="match status" value="1"/>
</dbReference>
<dbReference type="Proteomes" id="UP000019760">
    <property type="component" value="Unassembled WGS sequence"/>
</dbReference>
<dbReference type="InterPro" id="IPR002104">
    <property type="entry name" value="Integrase_catalytic"/>
</dbReference>
<dbReference type="GO" id="GO:0003677">
    <property type="term" value="F:DNA binding"/>
    <property type="evidence" value="ECO:0007669"/>
    <property type="project" value="InterPro"/>
</dbReference>
<dbReference type="PANTHER" id="PTHR30349">
    <property type="entry name" value="PHAGE INTEGRASE-RELATED"/>
    <property type="match status" value="1"/>
</dbReference>
<protein>
    <submittedName>
        <fullName evidence="5">Phage integrase</fullName>
    </submittedName>
</protein>
<gene>
    <name evidence="5" type="ORF">Amme_300_003</name>
</gene>
<proteinExistence type="predicted"/>
<keyword evidence="1" id="KW-0159">Chromosome partition</keyword>
<keyword evidence="2" id="KW-0229">DNA integration</keyword>
<dbReference type="RefSeq" id="WP_042062399.1">
    <property type="nucleotide sequence ID" value="NZ_BAND01000272.1"/>
</dbReference>
<feature type="domain" description="Tyr recombinase" evidence="4">
    <location>
        <begin position="97"/>
        <end position="295"/>
    </location>
</feature>
<organism evidence="5 6">
    <name type="scientific">Acidomonas methanolica NBRC 104435</name>
    <dbReference type="NCBI Taxonomy" id="1231351"/>
    <lineage>
        <taxon>Bacteria</taxon>
        <taxon>Pseudomonadati</taxon>
        <taxon>Pseudomonadota</taxon>
        <taxon>Alphaproteobacteria</taxon>
        <taxon>Acetobacterales</taxon>
        <taxon>Acetobacteraceae</taxon>
        <taxon>Acidomonas</taxon>
    </lineage>
</organism>
<dbReference type="InterPro" id="IPR050090">
    <property type="entry name" value="Tyrosine_recombinase_XerCD"/>
</dbReference>
<dbReference type="Gene3D" id="1.10.443.10">
    <property type="entry name" value="Intergrase catalytic core"/>
    <property type="match status" value="1"/>
</dbReference>
<evidence type="ECO:0000256" key="1">
    <source>
        <dbReference type="ARBA" id="ARBA00022829"/>
    </source>
</evidence>
<evidence type="ECO:0000313" key="5">
    <source>
        <dbReference type="EMBL" id="GAJ30746.1"/>
    </source>
</evidence>
<dbReference type="PROSITE" id="PS51898">
    <property type="entry name" value="TYR_RECOMBINASE"/>
    <property type="match status" value="1"/>
</dbReference>
<dbReference type="AlphaFoldDB" id="A0A023DAB5"/>
<accession>A0A023DAB5</accession>
<name>A0A023DAB5_ACIMT</name>
<dbReference type="GO" id="GO:0007059">
    <property type="term" value="P:chromosome segregation"/>
    <property type="evidence" value="ECO:0007669"/>
    <property type="project" value="UniProtKB-KW"/>
</dbReference>
<evidence type="ECO:0000259" key="4">
    <source>
        <dbReference type="PROSITE" id="PS51898"/>
    </source>
</evidence>
<dbReference type="GO" id="GO:0006310">
    <property type="term" value="P:DNA recombination"/>
    <property type="evidence" value="ECO:0007669"/>
    <property type="project" value="UniProtKB-KW"/>
</dbReference>
<evidence type="ECO:0000313" key="6">
    <source>
        <dbReference type="Proteomes" id="UP000019760"/>
    </source>
</evidence>
<evidence type="ECO:0000256" key="3">
    <source>
        <dbReference type="ARBA" id="ARBA00023172"/>
    </source>
</evidence>
<sequence>MLIDDVNRYITLRRSQGFKLEKTARHLEAFARYAAERADTHIRIESALDWSASTASTQRARYRKLQELAHFARFLRAEDPLHEVPDHHIFYCPVSRPTPYIYSRDEIARMLAAAGNLRRQKPSPLRQHIYVMLIGLLASTGLRVSEALNLRLCDLLSGDVLHICQTKFNKSRLVPMHPSVAAALRDYLAIRERFAGTDDHVFLSVGGKPMGVGTLYAAFHVILRKAGVGQGRTRRPRIHDLRHTFATRVLEQCSARREDVARDFIALSTYLGHAHIRYTYWYLQATPELMSDIGGMVENLIGEKLS</sequence>
<keyword evidence="3" id="KW-0233">DNA recombination</keyword>